<proteinExistence type="predicted"/>
<dbReference type="KEGG" id="dgg:DGI_4027"/>
<evidence type="ECO:0000313" key="2">
    <source>
        <dbReference type="EMBL" id="AGW15241.1"/>
    </source>
</evidence>
<keyword evidence="2" id="KW-0614">Plasmid</keyword>
<reference evidence="3" key="2">
    <citation type="submission" date="2013-07" db="EMBL/GenBank/DDBJ databases">
        <authorList>
            <person name="Morais-Silva F.O."/>
            <person name="Rezende A.M."/>
            <person name="Pimentel C."/>
            <person name="Resende D.M."/>
            <person name="Santos C.I."/>
            <person name="Clemente C."/>
            <person name="de Oliveira L.M."/>
            <person name="da Silva S.M."/>
            <person name="Costa D.A."/>
            <person name="Varela-Raposo A."/>
            <person name="Horacio E.C.A."/>
            <person name="Matos M."/>
            <person name="Flores O."/>
            <person name="Ruiz J.C."/>
            <person name="Rodrigues-Pousada C."/>
        </authorList>
    </citation>
    <scope>NUCLEOTIDE SEQUENCE [LARGE SCALE GENOMIC DNA]</scope>
    <source>
        <strain evidence="3">ATCC 19364 / DSM 1382 / NCIMB 9332 / VKM B-1759</strain>
        <plasmid evidence="3">Plasmid</plasmid>
    </source>
</reference>
<dbReference type="PATRIC" id="fig|1121448.10.peg.3519"/>
<keyword evidence="3" id="KW-1185">Reference proteome</keyword>
<name>T2GGB0_MEGG1</name>
<protein>
    <submittedName>
        <fullName evidence="2">Uncharacterized protein</fullName>
    </submittedName>
</protein>
<gene>
    <name evidence="2" type="ORF">DGI_4027</name>
</gene>
<dbReference type="EMBL" id="CP006586">
    <property type="protein sequence ID" value="AGW15241.1"/>
    <property type="molecule type" value="Genomic_DNA"/>
</dbReference>
<evidence type="ECO:0000256" key="1">
    <source>
        <dbReference type="SAM" id="MobiDB-lite"/>
    </source>
</evidence>
<dbReference type="Proteomes" id="UP000016587">
    <property type="component" value="Plasmid unnamed"/>
</dbReference>
<reference evidence="2 3" key="1">
    <citation type="journal article" date="2013" name="J. Bacteriol.">
        <title>Roles of HynAB and Ech, the only two hydrogenases found in the model sulfate reducer Desulfovibrio gigas.</title>
        <authorList>
            <person name="Morais-Silva F.O."/>
            <person name="Santos C.I."/>
            <person name="Rodrigues R."/>
            <person name="Pereira I.A."/>
            <person name="Rodrigues-Pousada C."/>
        </authorList>
    </citation>
    <scope>NUCLEOTIDE SEQUENCE [LARGE SCALE GENOMIC DNA]</scope>
    <source>
        <strain evidence="3">ATCC 19364 / DSM 1382 / NCIMB 9332 / VKM B-1759</strain>
        <plasmid evidence="3">Plasmid</plasmid>
    </source>
</reference>
<geneLocation type="plasmid" evidence="3"/>
<evidence type="ECO:0000313" key="3">
    <source>
        <dbReference type="Proteomes" id="UP000016587"/>
    </source>
</evidence>
<feature type="region of interest" description="Disordered" evidence="1">
    <location>
        <begin position="1"/>
        <end position="26"/>
    </location>
</feature>
<accession>T2GGB0</accession>
<sequence>MRGTAASSTRARPGRLPGGDRFQREGGVCHAGGVRRTENCSALRSRFVAVRLVRGGWGRSPQTRAAGPESAGAACPLWNVFLGEGRRLVGTGAGSSFLSLILISFNTSYSTPGTRASRGFAGENVRRFHVGCPVISRWGVRRFHVACPVISRW</sequence>
<feature type="compositionally biased region" description="Polar residues" evidence="1">
    <location>
        <begin position="1"/>
        <end position="10"/>
    </location>
</feature>
<dbReference type="HOGENOM" id="CLU_1710304_0_0_7"/>
<organism evidence="2 3">
    <name type="scientific">Megalodesulfovibrio gigas (strain ATCC 19364 / DSM 1382 / NCIMB 9332 / VKM B-1759)</name>
    <name type="common">Desulfovibrio gigas</name>
    <dbReference type="NCBI Taxonomy" id="1121448"/>
    <lineage>
        <taxon>Bacteria</taxon>
        <taxon>Pseudomonadati</taxon>
        <taxon>Thermodesulfobacteriota</taxon>
        <taxon>Desulfovibrionia</taxon>
        <taxon>Desulfovibrionales</taxon>
        <taxon>Desulfovibrionaceae</taxon>
        <taxon>Megalodesulfovibrio</taxon>
    </lineage>
</organism>
<dbReference type="AlphaFoldDB" id="T2GGB0"/>